<dbReference type="Pfam" id="PF00005">
    <property type="entry name" value="ABC_tran"/>
    <property type="match status" value="1"/>
</dbReference>
<proteinExistence type="predicted"/>
<dbReference type="Pfam" id="PF00664">
    <property type="entry name" value="ABC_membrane"/>
    <property type="match status" value="1"/>
</dbReference>
<evidence type="ECO:0000259" key="9">
    <source>
        <dbReference type="PROSITE" id="PS50929"/>
    </source>
</evidence>
<dbReference type="InterPro" id="IPR003593">
    <property type="entry name" value="AAA+_ATPase"/>
</dbReference>
<dbReference type="GO" id="GO:0005524">
    <property type="term" value="F:ATP binding"/>
    <property type="evidence" value="ECO:0007669"/>
    <property type="project" value="UniProtKB-KW"/>
</dbReference>
<dbReference type="Proteomes" id="UP000464452">
    <property type="component" value="Chromosome"/>
</dbReference>
<evidence type="ECO:0000256" key="4">
    <source>
        <dbReference type="ARBA" id="ARBA00022840"/>
    </source>
</evidence>
<organism evidence="10 11">
    <name type="scientific">Caloranaerobacter azorensis</name>
    <dbReference type="NCBI Taxonomy" id="116090"/>
    <lineage>
        <taxon>Bacteria</taxon>
        <taxon>Bacillati</taxon>
        <taxon>Bacillota</taxon>
        <taxon>Tissierellia</taxon>
        <taxon>Tissierellales</taxon>
        <taxon>Thermohalobacteraceae</taxon>
        <taxon>Caloranaerobacter</taxon>
    </lineage>
</organism>
<name>A0A6P1YEI4_9FIRM</name>
<evidence type="ECO:0000259" key="8">
    <source>
        <dbReference type="PROSITE" id="PS50893"/>
    </source>
</evidence>
<evidence type="ECO:0000256" key="3">
    <source>
        <dbReference type="ARBA" id="ARBA00022741"/>
    </source>
</evidence>
<sequence length="563" mass="65533">MMNVFMTKFLKKYKLRIFVEIVLSLFFFIMSLIPAFLIKILIDFIVNGDKNSIQTTLFLFLCLFYIVNSILNYFANEYFVLTRQYLLYDIRISLLDSVSKIDYLQYQKIKIGELLYSITSDVANIGLYIDFLISLIVNILKIIALIVILSFISVKLILFYLLIVPIYILLVYYFKKKIILFNYQVKQMEAKMTEEFHDYFEKNIIYRVFSVIRIKLLKISEFLHSIIIFNKKAIMVERSASIVTGSITGLWSIILLWISSILILNKQITLGEMVLYFNLSNYLYTPIDALVNLFYSFQSMNVSYKRIANIMLLSTEDYSENKIEISDVCDVEFDDVSLIVDGKVILKDINFKISSKKIFIIGSSGSGKTTLINMLIKLIKPTKGNIKVNGIPIEKIKDYTKFIGVCFDKEYIINDTVYNNIKFYRNISSGFLIDELINLLELNDFSDIFKQQDIESVISKNFSKGQRQRIALARALYSKPKILVLDEALSGVEYSMEKRILDKIDQYLPNSLKIISTHRINLINDDDIVIYLENGRLIYYGKFSEIKKVDMSISYKNRRGGED</sequence>
<dbReference type="GO" id="GO:0015421">
    <property type="term" value="F:ABC-type oligopeptide transporter activity"/>
    <property type="evidence" value="ECO:0007669"/>
    <property type="project" value="TreeGrafter"/>
</dbReference>
<accession>A0A6P1YEI4</accession>
<dbReference type="PANTHER" id="PTHR43394:SF1">
    <property type="entry name" value="ATP-BINDING CASSETTE SUB-FAMILY B MEMBER 10, MITOCHONDRIAL"/>
    <property type="match status" value="1"/>
</dbReference>
<feature type="transmembrane region" description="Helical" evidence="7">
    <location>
        <begin position="21"/>
        <end position="45"/>
    </location>
</feature>
<feature type="domain" description="ABC transporter" evidence="8">
    <location>
        <begin position="331"/>
        <end position="559"/>
    </location>
</feature>
<dbReference type="PROSITE" id="PS00211">
    <property type="entry name" value="ABC_TRANSPORTER_1"/>
    <property type="match status" value="1"/>
</dbReference>
<feature type="transmembrane region" description="Helical" evidence="7">
    <location>
        <begin position="240"/>
        <end position="263"/>
    </location>
</feature>
<comment type="subcellular location">
    <subcellularLocation>
        <location evidence="1">Cell membrane</location>
        <topology evidence="1">Multi-pass membrane protein</topology>
    </subcellularLocation>
</comment>
<protein>
    <submittedName>
        <fullName evidence="10">ABC transporter ATP-binding protein</fullName>
    </submittedName>
</protein>
<dbReference type="GO" id="GO:0005886">
    <property type="term" value="C:plasma membrane"/>
    <property type="evidence" value="ECO:0007669"/>
    <property type="project" value="UniProtKB-SubCell"/>
</dbReference>
<dbReference type="AlphaFoldDB" id="A0A6P1YEI4"/>
<feature type="transmembrane region" description="Helical" evidence="7">
    <location>
        <begin position="127"/>
        <end position="151"/>
    </location>
</feature>
<dbReference type="KEGG" id="cazo:G3A45_08630"/>
<evidence type="ECO:0000256" key="6">
    <source>
        <dbReference type="ARBA" id="ARBA00023136"/>
    </source>
</evidence>
<dbReference type="InterPro" id="IPR011527">
    <property type="entry name" value="ABC1_TM_dom"/>
</dbReference>
<feature type="domain" description="ABC transmembrane type-1" evidence="9">
    <location>
        <begin position="21"/>
        <end position="299"/>
    </location>
</feature>
<dbReference type="PROSITE" id="PS50929">
    <property type="entry name" value="ABC_TM1F"/>
    <property type="match status" value="1"/>
</dbReference>
<dbReference type="SUPFAM" id="SSF52540">
    <property type="entry name" value="P-loop containing nucleoside triphosphate hydrolases"/>
    <property type="match status" value="1"/>
</dbReference>
<evidence type="ECO:0000256" key="1">
    <source>
        <dbReference type="ARBA" id="ARBA00004651"/>
    </source>
</evidence>
<evidence type="ECO:0000256" key="7">
    <source>
        <dbReference type="SAM" id="Phobius"/>
    </source>
</evidence>
<keyword evidence="5 7" id="KW-1133">Transmembrane helix</keyword>
<dbReference type="InterPro" id="IPR027417">
    <property type="entry name" value="P-loop_NTPase"/>
</dbReference>
<feature type="transmembrane region" description="Helical" evidence="7">
    <location>
        <begin position="57"/>
        <end position="75"/>
    </location>
</feature>
<dbReference type="GO" id="GO:0016887">
    <property type="term" value="F:ATP hydrolysis activity"/>
    <property type="evidence" value="ECO:0007669"/>
    <property type="project" value="InterPro"/>
</dbReference>
<dbReference type="CDD" id="cd03228">
    <property type="entry name" value="ABCC_MRP_Like"/>
    <property type="match status" value="1"/>
</dbReference>
<dbReference type="InterPro" id="IPR036640">
    <property type="entry name" value="ABC1_TM_sf"/>
</dbReference>
<gene>
    <name evidence="10" type="ORF">G3A45_08630</name>
</gene>
<evidence type="ECO:0000256" key="2">
    <source>
        <dbReference type="ARBA" id="ARBA00022692"/>
    </source>
</evidence>
<keyword evidence="4 10" id="KW-0067">ATP-binding</keyword>
<dbReference type="Gene3D" id="3.40.50.300">
    <property type="entry name" value="P-loop containing nucleotide triphosphate hydrolases"/>
    <property type="match status" value="1"/>
</dbReference>
<keyword evidence="2 7" id="KW-0812">Transmembrane</keyword>
<dbReference type="SUPFAM" id="SSF90123">
    <property type="entry name" value="ABC transporter transmembrane region"/>
    <property type="match status" value="1"/>
</dbReference>
<keyword evidence="3" id="KW-0547">Nucleotide-binding</keyword>
<dbReference type="InterPro" id="IPR039421">
    <property type="entry name" value="Type_1_exporter"/>
</dbReference>
<evidence type="ECO:0000313" key="10">
    <source>
        <dbReference type="EMBL" id="QIB27352.1"/>
    </source>
</evidence>
<dbReference type="SMART" id="SM00382">
    <property type="entry name" value="AAA"/>
    <property type="match status" value="1"/>
</dbReference>
<evidence type="ECO:0000313" key="11">
    <source>
        <dbReference type="Proteomes" id="UP000464452"/>
    </source>
</evidence>
<dbReference type="CDD" id="cd07346">
    <property type="entry name" value="ABC_6TM_exporters"/>
    <property type="match status" value="1"/>
</dbReference>
<keyword evidence="6 7" id="KW-0472">Membrane</keyword>
<dbReference type="PROSITE" id="PS50893">
    <property type="entry name" value="ABC_TRANSPORTER_2"/>
    <property type="match status" value="1"/>
</dbReference>
<feature type="transmembrane region" description="Helical" evidence="7">
    <location>
        <begin position="275"/>
        <end position="297"/>
    </location>
</feature>
<dbReference type="Gene3D" id="1.20.1560.10">
    <property type="entry name" value="ABC transporter type 1, transmembrane domain"/>
    <property type="match status" value="1"/>
</dbReference>
<dbReference type="PANTHER" id="PTHR43394">
    <property type="entry name" value="ATP-DEPENDENT PERMEASE MDL1, MITOCHONDRIAL"/>
    <property type="match status" value="1"/>
</dbReference>
<reference evidence="10 11" key="1">
    <citation type="submission" date="2020-02" db="EMBL/GenBank/DDBJ databases">
        <title>Thermophilic hydrogen producing bacteria, Caloranaerobacter azorensis.</title>
        <authorList>
            <person name="Baek K."/>
        </authorList>
    </citation>
    <scope>NUCLEOTIDE SEQUENCE [LARGE SCALE GENOMIC DNA]</scope>
    <source>
        <strain evidence="10 11">T3-1</strain>
    </source>
</reference>
<dbReference type="EMBL" id="CP048617">
    <property type="protein sequence ID" value="QIB27352.1"/>
    <property type="molecule type" value="Genomic_DNA"/>
</dbReference>
<feature type="transmembrane region" description="Helical" evidence="7">
    <location>
        <begin position="157"/>
        <end position="174"/>
    </location>
</feature>
<dbReference type="InterPro" id="IPR003439">
    <property type="entry name" value="ABC_transporter-like_ATP-bd"/>
</dbReference>
<dbReference type="InterPro" id="IPR017871">
    <property type="entry name" value="ABC_transporter-like_CS"/>
</dbReference>
<evidence type="ECO:0000256" key="5">
    <source>
        <dbReference type="ARBA" id="ARBA00022989"/>
    </source>
</evidence>